<reference evidence="2" key="1">
    <citation type="submission" date="2020-10" db="EMBL/GenBank/DDBJ databases">
        <authorList>
            <person name="Castelo-Branco R."/>
            <person name="Eusebio N."/>
            <person name="Adriana R."/>
            <person name="Vieira A."/>
            <person name="Brugerolle De Fraissinette N."/>
            <person name="Rezende De Castro R."/>
            <person name="Schneider M.P."/>
            <person name="Vasconcelos V."/>
            <person name="Leao P.N."/>
        </authorList>
    </citation>
    <scope>NUCLEOTIDE SEQUENCE</scope>
    <source>
        <strain evidence="2">LEGE 11480</strain>
    </source>
</reference>
<dbReference type="EMBL" id="JADEXQ010000119">
    <property type="protein sequence ID" value="MBE9032691.1"/>
    <property type="molecule type" value="Genomic_DNA"/>
</dbReference>
<sequence length="158" mass="18418">MSRQTHLKQTDFHLPYNSDLVFRAKTMRQNPTPAEKKLWRDCLRHLPVRFLRQRPIEHFIVDFYCAALRLVIEVDGDSHFTEQGQSYDAERSAILEGYGLSIVRFTNQQVLEEFDAVSEQINELPLNPPFEGGFRGIRSMRSTFNLNVGGVCRLRFEV</sequence>
<evidence type="ECO:0000313" key="2">
    <source>
        <dbReference type="EMBL" id="MBE9032691.1"/>
    </source>
</evidence>
<comment type="caution">
    <text evidence="2">The sequence shown here is derived from an EMBL/GenBank/DDBJ whole genome shotgun (WGS) entry which is preliminary data.</text>
</comment>
<evidence type="ECO:0000259" key="1">
    <source>
        <dbReference type="Pfam" id="PF04480"/>
    </source>
</evidence>
<dbReference type="CDD" id="cd01038">
    <property type="entry name" value="Endonuclease_DUF559"/>
    <property type="match status" value="1"/>
</dbReference>
<dbReference type="Proteomes" id="UP000625316">
    <property type="component" value="Unassembled WGS sequence"/>
</dbReference>
<dbReference type="SUPFAM" id="SSF52980">
    <property type="entry name" value="Restriction endonuclease-like"/>
    <property type="match status" value="1"/>
</dbReference>
<gene>
    <name evidence="2" type="ORF">IQ266_23420</name>
</gene>
<protein>
    <submittedName>
        <fullName evidence="2">Endonuclease domain-containing protein</fullName>
    </submittedName>
</protein>
<evidence type="ECO:0000313" key="3">
    <source>
        <dbReference type="Proteomes" id="UP000625316"/>
    </source>
</evidence>
<dbReference type="InterPro" id="IPR011335">
    <property type="entry name" value="Restrct_endonuc-II-like"/>
</dbReference>
<dbReference type="RefSeq" id="WP_264327508.1">
    <property type="nucleotide sequence ID" value="NZ_JADEXQ010000119.1"/>
</dbReference>
<dbReference type="AlphaFoldDB" id="A0A928VQ95"/>
<dbReference type="Pfam" id="PF04480">
    <property type="entry name" value="DUF559"/>
    <property type="match status" value="1"/>
</dbReference>
<keyword evidence="2" id="KW-0255">Endonuclease</keyword>
<dbReference type="PANTHER" id="PTHR38590">
    <property type="entry name" value="BLL0828 PROTEIN"/>
    <property type="match status" value="1"/>
</dbReference>
<dbReference type="Gene3D" id="3.40.960.10">
    <property type="entry name" value="VSR Endonuclease"/>
    <property type="match status" value="1"/>
</dbReference>
<accession>A0A928VQ95</accession>
<feature type="domain" description="DUF559" evidence="1">
    <location>
        <begin position="22"/>
        <end position="122"/>
    </location>
</feature>
<dbReference type="PANTHER" id="PTHR38590:SF1">
    <property type="entry name" value="BLL0828 PROTEIN"/>
    <property type="match status" value="1"/>
</dbReference>
<organism evidence="2 3">
    <name type="scientific">Romeriopsis navalis LEGE 11480</name>
    <dbReference type="NCBI Taxonomy" id="2777977"/>
    <lineage>
        <taxon>Bacteria</taxon>
        <taxon>Bacillati</taxon>
        <taxon>Cyanobacteriota</taxon>
        <taxon>Cyanophyceae</taxon>
        <taxon>Leptolyngbyales</taxon>
        <taxon>Leptolyngbyaceae</taxon>
        <taxon>Romeriopsis</taxon>
        <taxon>Romeriopsis navalis</taxon>
    </lineage>
</organism>
<proteinExistence type="predicted"/>
<keyword evidence="2" id="KW-0378">Hydrolase</keyword>
<keyword evidence="3" id="KW-1185">Reference proteome</keyword>
<keyword evidence="2" id="KW-0540">Nuclease</keyword>
<dbReference type="InterPro" id="IPR047216">
    <property type="entry name" value="Endonuclease_DUF559_bact"/>
</dbReference>
<dbReference type="InterPro" id="IPR007569">
    <property type="entry name" value="DUF559"/>
</dbReference>
<name>A0A928VQ95_9CYAN</name>
<dbReference type="GO" id="GO:0004519">
    <property type="term" value="F:endonuclease activity"/>
    <property type="evidence" value="ECO:0007669"/>
    <property type="project" value="UniProtKB-KW"/>
</dbReference>